<dbReference type="Pfam" id="PF07589">
    <property type="entry name" value="PEP-CTERM"/>
    <property type="match status" value="1"/>
</dbReference>
<feature type="domain" description="Ice-binding protein C-terminal" evidence="3">
    <location>
        <begin position="203"/>
        <end position="228"/>
    </location>
</feature>
<organism evidence="4 5">
    <name type="scientific">Pseudoduganella dura</name>
    <dbReference type="NCBI Taxonomy" id="321982"/>
    <lineage>
        <taxon>Bacteria</taxon>
        <taxon>Pseudomonadati</taxon>
        <taxon>Pseudomonadota</taxon>
        <taxon>Betaproteobacteria</taxon>
        <taxon>Burkholderiales</taxon>
        <taxon>Oxalobacteraceae</taxon>
        <taxon>Telluria group</taxon>
        <taxon>Pseudoduganella</taxon>
    </lineage>
</organism>
<protein>
    <submittedName>
        <fullName evidence="4">PEP-CTERM sorting domain-containing protein</fullName>
    </submittedName>
</protein>
<feature type="chain" id="PRO_5026073472" evidence="2">
    <location>
        <begin position="38"/>
        <end position="230"/>
    </location>
</feature>
<evidence type="ECO:0000313" key="4">
    <source>
        <dbReference type="EMBL" id="MUI14412.1"/>
    </source>
</evidence>
<feature type="transmembrane region" description="Helical" evidence="1">
    <location>
        <begin position="207"/>
        <end position="224"/>
    </location>
</feature>
<sequence length="230" mass="24483">MPPKFPQPTIRNPIVRMSLSHKAVAVASLIFATSASADITAYTSQASYLAAVGTSGVDTFDDLQIWNYPTPAPRQAGDFGYSVTAGPVVNEYWGATDNGSDWWMSTGYSHDQLAYSGFGEGIVGAGGFFFGSWYNGTSLPIDAIRVTATDSTGATLTWTIESPEVNSFVGFVSDTHLTSLTVWKDNIPDTFITVNDLHLSVAAVPEPATYGMLLGGLALLGAAARKRRRA</sequence>
<dbReference type="InterPro" id="IPR013424">
    <property type="entry name" value="Ice-binding_C"/>
</dbReference>
<comment type="caution">
    <text evidence="4">The sequence shown here is derived from an EMBL/GenBank/DDBJ whole genome shotgun (WGS) entry which is preliminary data.</text>
</comment>
<keyword evidence="2" id="KW-0732">Signal</keyword>
<proteinExistence type="predicted"/>
<gene>
    <name evidence="4" type="ORF">GJV26_18395</name>
</gene>
<dbReference type="Proteomes" id="UP000431684">
    <property type="component" value="Unassembled WGS sequence"/>
</dbReference>
<dbReference type="AlphaFoldDB" id="A0A6I3XMJ3"/>
<dbReference type="EMBL" id="WNWM01000002">
    <property type="protein sequence ID" value="MUI14412.1"/>
    <property type="molecule type" value="Genomic_DNA"/>
</dbReference>
<keyword evidence="1" id="KW-0472">Membrane</keyword>
<keyword evidence="5" id="KW-1185">Reference proteome</keyword>
<dbReference type="OrthoDB" id="8565395at2"/>
<accession>A0A6I3XMJ3</accession>
<reference evidence="4 5" key="1">
    <citation type="submission" date="2019-11" db="EMBL/GenBank/DDBJ databases">
        <title>Draft Genome Sequences of Six Type Strains of the Genus Massilia.</title>
        <authorList>
            <person name="Miess H."/>
            <person name="Frediansyah A."/>
            <person name="Goeker M."/>
            <person name="Gross H."/>
        </authorList>
    </citation>
    <scope>NUCLEOTIDE SEQUENCE [LARGE SCALE GENOMIC DNA]</scope>
    <source>
        <strain evidence="4 5">DSM 17513</strain>
    </source>
</reference>
<evidence type="ECO:0000259" key="3">
    <source>
        <dbReference type="Pfam" id="PF07589"/>
    </source>
</evidence>
<name>A0A6I3XMJ3_9BURK</name>
<evidence type="ECO:0000256" key="1">
    <source>
        <dbReference type="SAM" id="Phobius"/>
    </source>
</evidence>
<keyword evidence="1" id="KW-0812">Transmembrane</keyword>
<feature type="signal peptide" evidence="2">
    <location>
        <begin position="1"/>
        <end position="37"/>
    </location>
</feature>
<keyword evidence="1" id="KW-1133">Transmembrane helix</keyword>
<dbReference type="NCBIfam" id="TIGR02595">
    <property type="entry name" value="PEP_CTERM"/>
    <property type="match status" value="1"/>
</dbReference>
<evidence type="ECO:0000313" key="5">
    <source>
        <dbReference type="Proteomes" id="UP000431684"/>
    </source>
</evidence>
<evidence type="ECO:0000256" key="2">
    <source>
        <dbReference type="SAM" id="SignalP"/>
    </source>
</evidence>